<gene>
    <name evidence="1" type="ORF">METZ01_LOCUS419709</name>
</gene>
<protein>
    <submittedName>
        <fullName evidence="1">Uncharacterized protein</fullName>
    </submittedName>
</protein>
<dbReference type="AlphaFoldDB" id="A0A382X8D4"/>
<dbReference type="EMBL" id="UINC01165454">
    <property type="protein sequence ID" value="SVD66855.1"/>
    <property type="molecule type" value="Genomic_DNA"/>
</dbReference>
<accession>A0A382X8D4</accession>
<feature type="non-terminal residue" evidence="1">
    <location>
        <position position="168"/>
    </location>
</feature>
<proteinExistence type="predicted"/>
<reference evidence="1" key="1">
    <citation type="submission" date="2018-05" db="EMBL/GenBank/DDBJ databases">
        <authorList>
            <person name="Lanie J.A."/>
            <person name="Ng W.-L."/>
            <person name="Kazmierczak K.M."/>
            <person name="Andrzejewski T.M."/>
            <person name="Davidsen T.M."/>
            <person name="Wayne K.J."/>
            <person name="Tettelin H."/>
            <person name="Glass J.I."/>
            <person name="Rusch D."/>
            <person name="Podicherti R."/>
            <person name="Tsui H.-C.T."/>
            <person name="Winkler M.E."/>
        </authorList>
    </citation>
    <scope>NUCLEOTIDE SEQUENCE</scope>
</reference>
<evidence type="ECO:0000313" key="1">
    <source>
        <dbReference type="EMBL" id="SVD66855.1"/>
    </source>
</evidence>
<sequence>MKTFKSFTEFGQAYKEEKNWKDEEMPSASKDITKYTVNDLNKNKQRKSSDFIVLAKFLYMDDSKSGVQAGNIKGTDNRIHDDEQKPTALYMTIIGPDRTGKFLYPKGAYYVSHERVNAVGETISGWTGPARLVTHDVKDATAYIKRFGDIGLQKKQIEKGSKGWDAWP</sequence>
<name>A0A382X8D4_9ZZZZ</name>
<organism evidence="1">
    <name type="scientific">marine metagenome</name>
    <dbReference type="NCBI Taxonomy" id="408172"/>
    <lineage>
        <taxon>unclassified sequences</taxon>
        <taxon>metagenomes</taxon>
        <taxon>ecological metagenomes</taxon>
    </lineage>
</organism>